<feature type="signal peptide" evidence="1">
    <location>
        <begin position="1"/>
        <end position="20"/>
    </location>
</feature>
<sequence length="107" mass="12282">MQQRLILLVLASLLALPAWAACKEAKIPYLPNPNMADIGEMLEAQAAVKNYMQRQQSFLACSRDGVRHNRAVDRMHEVAKEFNKITRRFKAKQQSEDMFTELALISY</sequence>
<evidence type="ECO:0000313" key="2">
    <source>
        <dbReference type="EMBL" id="MCZ0866710.1"/>
    </source>
</evidence>
<accession>A0A9J6RPR8</accession>
<protein>
    <submittedName>
        <fullName evidence="2">Uncharacterized protein</fullName>
    </submittedName>
</protein>
<organism evidence="2 3">
    <name type="scientific">Dasania phycosphaerae</name>
    <dbReference type="NCBI Taxonomy" id="2950436"/>
    <lineage>
        <taxon>Bacteria</taxon>
        <taxon>Pseudomonadati</taxon>
        <taxon>Pseudomonadota</taxon>
        <taxon>Gammaproteobacteria</taxon>
        <taxon>Cellvibrionales</taxon>
        <taxon>Spongiibacteraceae</taxon>
        <taxon>Dasania</taxon>
    </lineage>
</organism>
<keyword evidence="3" id="KW-1185">Reference proteome</keyword>
<evidence type="ECO:0000313" key="3">
    <source>
        <dbReference type="Proteomes" id="UP001069090"/>
    </source>
</evidence>
<proteinExistence type="predicted"/>
<comment type="caution">
    <text evidence="2">The sequence shown here is derived from an EMBL/GenBank/DDBJ whole genome shotgun (WGS) entry which is preliminary data.</text>
</comment>
<gene>
    <name evidence="2" type="ORF">O0V09_15970</name>
</gene>
<dbReference type="PROSITE" id="PS51257">
    <property type="entry name" value="PROKAR_LIPOPROTEIN"/>
    <property type="match status" value="1"/>
</dbReference>
<dbReference type="EMBL" id="JAPTGG010000015">
    <property type="protein sequence ID" value="MCZ0866710.1"/>
    <property type="molecule type" value="Genomic_DNA"/>
</dbReference>
<evidence type="ECO:0000256" key="1">
    <source>
        <dbReference type="SAM" id="SignalP"/>
    </source>
</evidence>
<feature type="chain" id="PRO_5039955369" evidence="1">
    <location>
        <begin position="21"/>
        <end position="107"/>
    </location>
</feature>
<dbReference type="AlphaFoldDB" id="A0A9J6RPR8"/>
<dbReference type="Proteomes" id="UP001069090">
    <property type="component" value="Unassembled WGS sequence"/>
</dbReference>
<reference evidence="2 3" key="1">
    <citation type="submission" date="2022-12" db="EMBL/GenBank/DDBJ databases">
        <title>Dasania phycosphaerae sp. nov., isolated from particulate material of the south coast of Korea.</title>
        <authorList>
            <person name="Jiang Y."/>
        </authorList>
    </citation>
    <scope>NUCLEOTIDE SEQUENCE [LARGE SCALE GENOMIC DNA]</scope>
    <source>
        <strain evidence="2 3">GY-19</strain>
    </source>
</reference>
<keyword evidence="1" id="KW-0732">Signal</keyword>
<name>A0A9J6RPR8_9GAMM</name>
<dbReference type="RefSeq" id="WP_258332739.1">
    <property type="nucleotide sequence ID" value="NZ_JAPTGG010000015.1"/>
</dbReference>